<dbReference type="Gramene" id="KFK29218">
    <property type="protein sequence ID" value="KFK29218"/>
    <property type="gene ID" value="AALP_AA7G104700"/>
</dbReference>
<feature type="region of interest" description="Disordered" evidence="1">
    <location>
        <begin position="110"/>
        <end position="202"/>
    </location>
</feature>
<evidence type="ECO:0000313" key="3">
    <source>
        <dbReference type="Proteomes" id="UP000029120"/>
    </source>
</evidence>
<evidence type="ECO:0000313" key="2">
    <source>
        <dbReference type="EMBL" id="KFK29218.1"/>
    </source>
</evidence>
<dbReference type="Proteomes" id="UP000029120">
    <property type="component" value="Chromosome 7"/>
</dbReference>
<gene>
    <name evidence="2" type="ordered locus">AALP_Aa7g104700</name>
</gene>
<feature type="compositionally biased region" description="Basic and acidic residues" evidence="1">
    <location>
        <begin position="188"/>
        <end position="202"/>
    </location>
</feature>
<dbReference type="AlphaFoldDB" id="A0A087GH66"/>
<keyword evidence="3" id="KW-1185">Reference proteome</keyword>
<feature type="compositionally biased region" description="Polar residues" evidence="1">
    <location>
        <begin position="437"/>
        <end position="452"/>
    </location>
</feature>
<feature type="compositionally biased region" description="Polar residues" evidence="1">
    <location>
        <begin position="134"/>
        <end position="150"/>
    </location>
</feature>
<accession>A0A087GH66</accession>
<dbReference type="EMBL" id="CM002875">
    <property type="protein sequence ID" value="KFK29218.1"/>
    <property type="molecule type" value="Genomic_DNA"/>
</dbReference>
<feature type="compositionally biased region" description="Pro residues" evidence="1">
    <location>
        <begin position="423"/>
        <end position="434"/>
    </location>
</feature>
<sequence length="452" mass="49953">MALIVPGAELGIHFSVEKYEQISVMNEGQFPGCFYNSMKAGCNFIELKIPHPPPPPLADLPFREDLNRLRAGNHRWEDLFYSRIRRARDRLDTWNSEYWAAEMSGVTPGIPAFNTPSLPIRPRKTKRLSEEENATVSDSSNKLSSVTDANMQRAEDASARGSVPGEPNELKGPGDASRSKGKGNVDPVDQKAEKKRITAKTKADLEERRIPAFRIGGTSIPPCSAVQTAVDIPQPLLPRAPFLAPLTRSALEFSKRMPTSFPHVDLVMPLSNAAPQHKATLISLIGGVRVNLPNPDRLSIFELPFFDWASDIISVISTGYRIIGSYEAEVQRREDKIKTLASRFDVDAAWQKVGHQMHRADSWEATASENQQNLNDLFDHASALKEERPRLEEEVKKRDEGEYVVHVESFSADSLGDDTLFPTPSPPPAGPPPHVASQVSEGISEHGSSLPS</sequence>
<evidence type="ECO:0000256" key="1">
    <source>
        <dbReference type="SAM" id="MobiDB-lite"/>
    </source>
</evidence>
<feature type="region of interest" description="Disordered" evidence="1">
    <location>
        <begin position="414"/>
        <end position="452"/>
    </location>
</feature>
<organism evidence="2 3">
    <name type="scientific">Arabis alpina</name>
    <name type="common">Alpine rock-cress</name>
    <dbReference type="NCBI Taxonomy" id="50452"/>
    <lineage>
        <taxon>Eukaryota</taxon>
        <taxon>Viridiplantae</taxon>
        <taxon>Streptophyta</taxon>
        <taxon>Embryophyta</taxon>
        <taxon>Tracheophyta</taxon>
        <taxon>Spermatophyta</taxon>
        <taxon>Magnoliopsida</taxon>
        <taxon>eudicotyledons</taxon>
        <taxon>Gunneridae</taxon>
        <taxon>Pentapetalae</taxon>
        <taxon>rosids</taxon>
        <taxon>malvids</taxon>
        <taxon>Brassicales</taxon>
        <taxon>Brassicaceae</taxon>
        <taxon>Arabideae</taxon>
        <taxon>Arabis</taxon>
    </lineage>
</organism>
<proteinExistence type="predicted"/>
<name>A0A087GH66_ARAAL</name>
<protein>
    <submittedName>
        <fullName evidence="2">Uncharacterized protein</fullName>
    </submittedName>
</protein>
<reference evidence="3" key="1">
    <citation type="journal article" date="2015" name="Nat. Plants">
        <title>Genome expansion of Arabis alpina linked with retrotransposition and reduced symmetric DNA methylation.</title>
        <authorList>
            <person name="Willing E.M."/>
            <person name="Rawat V."/>
            <person name="Mandakova T."/>
            <person name="Maumus F."/>
            <person name="James G.V."/>
            <person name="Nordstroem K.J."/>
            <person name="Becker C."/>
            <person name="Warthmann N."/>
            <person name="Chica C."/>
            <person name="Szarzynska B."/>
            <person name="Zytnicki M."/>
            <person name="Albani M.C."/>
            <person name="Kiefer C."/>
            <person name="Bergonzi S."/>
            <person name="Castaings L."/>
            <person name="Mateos J.L."/>
            <person name="Berns M.C."/>
            <person name="Bujdoso N."/>
            <person name="Piofczyk T."/>
            <person name="de Lorenzo L."/>
            <person name="Barrero-Sicilia C."/>
            <person name="Mateos I."/>
            <person name="Piednoel M."/>
            <person name="Hagmann J."/>
            <person name="Chen-Min-Tao R."/>
            <person name="Iglesias-Fernandez R."/>
            <person name="Schuster S.C."/>
            <person name="Alonso-Blanco C."/>
            <person name="Roudier F."/>
            <person name="Carbonero P."/>
            <person name="Paz-Ares J."/>
            <person name="Davis S.J."/>
            <person name="Pecinka A."/>
            <person name="Quesneville H."/>
            <person name="Colot V."/>
            <person name="Lysak M.A."/>
            <person name="Weigel D."/>
            <person name="Coupland G."/>
            <person name="Schneeberger K."/>
        </authorList>
    </citation>
    <scope>NUCLEOTIDE SEQUENCE [LARGE SCALE GENOMIC DNA]</scope>
    <source>
        <strain evidence="3">cv. Pajares</strain>
    </source>
</reference>